<feature type="domain" description="Nucleotidyl transferase" evidence="8">
    <location>
        <begin position="8"/>
        <end position="287"/>
    </location>
</feature>
<evidence type="ECO:0000259" key="8">
    <source>
        <dbReference type="Pfam" id="PF00483"/>
    </source>
</evidence>
<dbReference type="RefSeq" id="WP_160632111.1">
    <property type="nucleotide sequence ID" value="NZ_WWNE01000004.1"/>
</dbReference>
<evidence type="ECO:0000256" key="7">
    <source>
        <dbReference type="ARBA" id="ARBA00047343"/>
    </source>
</evidence>
<dbReference type="InterPro" id="IPR054566">
    <property type="entry name" value="ManC/GMP-like_b-helix"/>
</dbReference>
<dbReference type="InterPro" id="IPR005835">
    <property type="entry name" value="NTP_transferase_dom"/>
</dbReference>
<gene>
    <name evidence="10" type="ORF">GQN54_03685</name>
</gene>
<dbReference type="EC" id="2.7.7.13" evidence="2"/>
<dbReference type="CDD" id="cd02509">
    <property type="entry name" value="GDP-M1P_Guanylyltransferase"/>
    <property type="match status" value="1"/>
</dbReference>
<protein>
    <recommendedName>
        <fullName evidence="2">mannose-1-phosphate guanylyltransferase</fullName>
        <ecNumber evidence="2">2.7.7.13</ecNumber>
    </recommendedName>
</protein>
<feature type="domain" description="MannoseP isomerase/GMP-like beta-helix" evidence="9">
    <location>
        <begin position="297"/>
        <end position="349"/>
    </location>
</feature>
<comment type="caution">
    <text evidence="10">The sequence shown here is derived from an EMBL/GenBank/DDBJ whole genome shotgun (WGS) entry which is preliminary data.</text>
</comment>
<comment type="similarity">
    <text evidence="1">Belongs to the mannose-6-phosphate isomerase type 2 family.</text>
</comment>
<evidence type="ECO:0000256" key="3">
    <source>
        <dbReference type="ARBA" id="ARBA00022679"/>
    </source>
</evidence>
<proteinExistence type="inferred from homology"/>
<dbReference type="Gene3D" id="3.90.550.10">
    <property type="entry name" value="Spore Coat Polysaccharide Biosynthesis Protein SpsA, Chain A"/>
    <property type="match status" value="1"/>
</dbReference>
<evidence type="ECO:0000256" key="1">
    <source>
        <dbReference type="ARBA" id="ARBA00006115"/>
    </source>
</evidence>
<keyword evidence="3 10" id="KW-0808">Transferase</keyword>
<dbReference type="SUPFAM" id="SSF159283">
    <property type="entry name" value="Guanosine diphospho-D-mannose pyrophosphorylase/mannose-6-phosphate isomerase linker domain"/>
    <property type="match status" value="1"/>
</dbReference>
<dbReference type="Proteomes" id="UP000470771">
    <property type="component" value="Unassembled WGS sequence"/>
</dbReference>
<dbReference type="PANTHER" id="PTHR46390:SF1">
    <property type="entry name" value="MANNOSE-1-PHOSPHATE GUANYLYLTRANSFERASE"/>
    <property type="match status" value="1"/>
</dbReference>
<evidence type="ECO:0000256" key="6">
    <source>
        <dbReference type="ARBA" id="ARBA00023134"/>
    </source>
</evidence>
<dbReference type="EMBL" id="WWNE01000004">
    <property type="protein sequence ID" value="NBG65201.1"/>
    <property type="molecule type" value="Genomic_DNA"/>
</dbReference>
<dbReference type="InterPro" id="IPR029044">
    <property type="entry name" value="Nucleotide-diphossugar_trans"/>
</dbReference>
<organism evidence="10 11">
    <name type="scientific">Acidiluteibacter ferrifornacis</name>
    <dbReference type="NCBI Taxonomy" id="2692424"/>
    <lineage>
        <taxon>Bacteria</taxon>
        <taxon>Pseudomonadati</taxon>
        <taxon>Bacteroidota</taxon>
        <taxon>Flavobacteriia</taxon>
        <taxon>Flavobacteriales</taxon>
        <taxon>Cryomorphaceae</taxon>
        <taxon>Acidiluteibacter</taxon>
    </lineage>
</organism>
<evidence type="ECO:0000313" key="10">
    <source>
        <dbReference type="EMBL" id="NBG65201.1"/>
    </source>
</evidence>
<sequence length="360" mass="40834">MNKNNYCVIMAGGIGSRFWPMSRTSYPKQFIDILGTGRTLIQQTYDRLQRIAPKENILVVTNEDYRELVLQQCEEMNPSQVLCEPTRRNTAPCIAYASYKIKALNPDANVLVAPADHLILKEDKFIESVNVALDYVSNNDALLTLGIEPSRPDTGYGYIQFDSTDKKSRVKKVKTFTEKPNIELAKQFVESGEFSWNSGMFIWSNKSILKAFENNLSEVNSLFVDGFSKLNTPDEENFIKDTYAVCKSISIDYGIMEKAPNVYVISADIGWSDLGTWGSIYTHLKHDENLNATIGKNVMMYESQNCIVSMPKEKLVVLQGLDGYIVVESNNTLLICKKEDEQKIKEFVTDIRIEKGEKFV</sequence>
<dbReference type="GO" id="GO:0005525">
    <property type="term" value="F:GTP binding"/>
    <property type="evidence" value="ECO:0007669"/>
    <property type="project" value="UniProtKB-KW"/>
</dbReference>
<dbReference type="Pfam" id="PF00483">
    <property type="entry name" value="NTP_transferase"/>
    <property type="match status" value="1"/>
</dbReference>
<dbReference type="FunFam" id="3.90.550.10:FF:000046">
    <property type="entry name" value="Mannose-1-phosphate guanylyltransferase (GDP)"/>
    <property type="match status" value="1"/>
</dbReference>
<keyword evidence="4" id="KW-0548">Nucleotidyltransferase</keyword>
<keyword evidence="6" id="KW-0342">GTP-binding</keyword>
<evidence type="ECO:0000256" key="4">
    <source>
        <dbReference type="ARBA" id="ARBA00022695"/>
    </source>
</evidence>
<evidence type="ECO:0000256" key="2">
    <source>
        <dbReference type="ARBA" id="ARBA00012387"/>
    </source>
</evidence>
<evidence type="ECO:0000313" key="11">
    <source>
        <dbReference type="Proteomes" id="UP000470771"/>
    </source>
</evidence>
<dbReference type="PANTHER" id="PTHR46390">
    <property type="entry name" value="MANNOSE-1-PHOSPHATE GUANYLYLTRANSFERASE"/>
    <property type="match status" value="1"/>
</dbReference>
<keyword evidence="11" id="KW-1185">Reference proteome</keyword>
<dbReference type="GO" id="GO:0004475">
    <property type="term" value="F:mannose-1-phosphate guanylyltransferase (GTP) activity"/>
    <property type="evidence" value="ECO:0007669"/>
    <property type="project" value="UniProtKB-EC"/>
</dbReference>
<evidence type="ECO:0000256" key="5">
    <source>
        <dbReference type="ARBA" id="ARBA00022741"/>
    </source>
</evidence>
<dbReference type="Pfam" id="PF22640">
    <property type="entry name" value="ManC_GMP_beta-helix"/>
    <property type="match status" value="1"/>
</dbReference>
<dbReference type="SUPFAM" id="SSF53448">
    <property type="entry name" value="Nucleotide-diphospho-sugar transferases"/>
    <property type="match status" value="1"/>
</dbReference>
<dbReference type="GO" id="GO:0009298">
    <property type="term" value="P:GDP-mannose biosynthetic process"/>
    <property type="evidence" value="ECO:0007669"/>
    <property type="project" value="TreeGrafter"/>
</dbReference>
<dbReference type="InterPro" id="IPR051161">
    <property type="entry name" value="Mannose-6P_isomerase_type2"/>
</dbReference>
<dbReference type="AlphaFoldDB" id="A0A6N9NI46"/>
<accession>A0A6N9NI46</accession>
<comment type="catalytic activity">
    <reaction evidence="7">
        <text>alpha-D-mannose 1-phosphate + GTP + H(+) = GDP-alpha-D-mannose + diphosphate</text>
        <dbReference type="Rhea" id="RHEA:15229"/>
        <dbReference type="ChEBI" id="CHEBI:15378"/>
        <dbReference type="ChEBI" id="CHEBI:33019"/>
        <dbReference type="ChEBI" id="CHEBI:37565"/>
        <dbReference type="ChEBI" id="CHEBI:57527"/>
        <dbReference type="ChEBI" id="CHEBI:58409"/>
        <dbReference type="EC" id="2.7.7.13"/>
    </reaction>
</comment>
<dbReference type="InterPro" id="IPR049577">
    <property type="entry name" value="GMPP_N"/>
</dbReference>
<name>A0A6N9NI46_9FLAO</name>
<reference evidence="10 11" key="1">
    <citation type="submission" date="2019-12" db="EMBL/GenBank/DDBJ databases">
        <authorList>
            <person name="Zhao J."/>
        </authorList>
    </citation>
    <scope>NUCLEOTIDE SEQUENCE [LARGE SCALE GENOMIC DNA]</scope>
    <source>
        <strain evidence="10 11">S-15</strain>
    </source>
</reference>
<keyword evidence="5" id="KW-0547">Nucleotide-binding</keyword>
<evidence type="ECO:0000259" key="9">
    <source>
        <dbReference type="Pfam" id="PF22640"/>
    </source>
</evidence>